<name>A0A133UXK0_9EURY</name>
<dbReference type="AlphaFoldDB" id="A0A133UXK0"/>
<proteinExistence type="predicted"/>
<reference evidence="1 2" key="1">
    <citation type="journal article" date="2016" name="Sci. Rep.">
        <title>Metabolic traits of an uncultured archaeal lineage -MSBL1- from brine pools of the Red Sea.</title>
        <authorList>
            <person name="Mwirichia R."/>
            <person name="Alam I."/>
            <person name="Rashid M."/>
            <person name="Vinu M."/>
            <person name="Ba-Alawi W."/>
            <person name="Anthony Kamau A."/>
            <person name="Kamanda Ngugi D."/>
            <person name="Goker M."/>
            <person name="Klenk H.P."/>
            <person name="Bajic V."/>
            <person name="Stingl U."/>
        </authorList>
    </citation>
    <scope>NUCLEOTIDE SEQUENCE [LARGE SCALE GENOMIC DNA]</scope>
    <source>
        <strain evidence="1">SCGC-AAA259O05</strain>
    </source>
</reference>
<sequence>MFGFLELNTRVYPLIISLEKEGLLDDNMLKMIENLDLRVYKIRGTEPRAELYRKTISKIKVDSDYSEIYQDIKDFIESWMPDPTLRTYLSDRIYGNLAVNYILWEKGFGTKFFRVHEFVVVTYAKY</sequence>
<dbReference type="Proteomes" id="UP000070344">
    <property type="component" value="Unassembled WGS sequence"/>
</dbReference>
<dbReference type="EMBL" id="LHXV01000130">
    <property type="protein sequence ID" value="KXA98923.1"/>
    <property type="molecule type" value="Genomic_DNA"/>
</dbReference>
<organism evidence="1 2">
    <name type="scientific">candidate division MSBL1 archaeon SCGC-AAA259O05</name>
    <dbReference type="NCBI Taxonomy" id="1698271"/>
    <lineage>
        <taxon>Archaea</taxon>
        <taxon>Methanobacteriati</taxon>
        <taxon>Methanobacteriota</taxon>
        <taxon>candidate division MSBL1</taxon>
    </lineage>
</organism>
<keyword evidence="2" id="KW-1185">Reference proteome</keyword>
<comment type="caution">
    <text evidence="1">The sequence shown here is derived from an EMBL/GenBank/DDBJ whole genome shotgun (WGS) entry which is preliminary data.</text>
</comment>
<protein>
    <submittedName>
        <fullName evidence="1">Uncharacterized protein</fullName>
    </submittedName>
</protein>
<evidence type="ECO:0000313" key="1">
    <source>
        <dbReference type="EMBL" id="KXA98923.1"/>
    </source>
</evidence>
<gene>
    <name evidence="1" type="ORF">AKJ41_06255</name>
</gene>
<accession>A0A133UXK0</accession>
<evidence type="ECO:0000313" key="2">
    <source>
        <dbReference type="Proteomes" id="UP000070344"/>
    </source>
</evidence>